<dbReference type="InterPro" id="IPR025875">
    <property type="entry name" value="Leu-rich_rpt_4"/>
</dbReference>
<evidence type="ECO:0000313" key="5">
    <source>
        <dbReference type="Proteomes" id="UP001628220"/>
    </source>
</evidence>
<evidence type="ECO:0000256" key="2">
    <source>
        <dbReference type="ARBA" id="ARBA00022737"/>
    </source>
</evidence>
<reference evidence="4 5" key="1">
    <citation type="journal article" date="2025" name="Int. J. Syst. Evol. Microbiol.">
        <title>Desulfovibrio falkowii sp. nov., Porphyromonas miyakawae sp. nov., Mediterraneibacter flintii sp. nov. and Owariibacterium komagatae gen. nov., sp. nov., isolated from human faeces.</title>
        <authorList>
            <person name="Hamaguchi T."/>
            <person name="Ohara M."/>
            <person name="Hisatomi A."/>
            <person name="Sekiguchi K."/>
            <person name="Takeda J.I."/>
            <person name="Ueyama J."/>
            <person name="Ito M."/>
            <person name="Nishiwaki H."/>
            <person name="Ogi T."/>
            <person name="Hirayama M."/>
            <person name="Ohkuma M."/>
            <person name="Sakamoto M."/>
            <person name="Ohno K."/>
        </authorList>
    </citation>
    <scope>NUCLEOTIDE SEQUENCE [LARGE SCALE GENOMIC DNA]</scope>
    <source>
        <strain evidence="4 5">13CB11C</strain>
    </source>
</reference>
<dbReference type="Proteomes" id="UP001628220">
    <property type="component" value="Unassembled WGS sequence"/>
</dbReference>
<dbReference type="NCBIfam" id="TIGR04183">
    <property type="entry name" value="Por_Secre_tail"/>
    <property type="match status" value="1"/>
</dbReference>
<name>A0ABQ0E1I9_9PORP</name>
<dbReference type="InterPro" id="IPR026444">
    <property type="entry name" value="Secre_tail"/>
</dbReference>
<keyword evidence="2" id="KW-0677">Repeat</keyword>
<dbReference type="InterPro" id="IPR052574">
    <property type="entry name" value="CDIRP"/>
</dbReference>
<sequence length="435" mass="47810">MGLVASALRANAESLITLSTAKTAGETVKIRIVGEAPITMEGVKEEPVINKKGLAVYTLTAGNIVIHGKVTELYCYTNSISGLTLKGTDALQLLDCTTNQITSLDLTEAPNLQKLFCYDNRISSLILPNQAKLTELWASTNQLSAIDLSHVPMLEELWCSENLISSLDLSKVPNLKFLYCHQNAITKLDLSVVPELLQLYCHKNKLSTLDLSGLKKLIWLDCSSNNLTSLSIEPTPVLEKLVCADNKLTTFDLTPAKSLQEFHCNGNLFSSLDLSPARNLFWLQCYGNTIKGEKMTAMIESLVNRMNSRGGAVIAVKAIPSEPDNVCLTTDVTKANNKNWYIYNSDKKPYDGAPVFAALHQSERLLFYPNPAKDYLTIQGAEPNTVVSLYTPNGRLCMRTNTNEAGEAYLSLTAYDAGNYLLRIGTSVQVLMIAR</sequence>
<dbReference type="Gene3D" id="3.80.10.10">
    <property type="entry name" value="Ribonuclease Inhibitor"/>
    <property type="match status" value="1"/>
</dbReference>
<dbReference type="Pfam" id="PF12799">
    <property type="entry name" value="LRR_4"/>
    <property type="match status" value="1"/>
</dbReference>
<gene>
    <name evidence="4" type="ORF">Tsumi_06620</name>
</gene>
<dbReference type="Pfam" id="PF18962">
    <property type="entry name" value="Por_Secre_tail"/>
    <property type="match status" value="1"/>
</dbReference>
<dbReference type="PANTHER" id="PTHR47566:SF1">
    <property type="entry name" value="PROTEIN NUD1"/>
    <property type="match status" value="1"/>
</dbReference>
<dbReference type="InterPro" id="IPR032675">
    <property type="entry name" value="LRR_dom_sf"/>
</dbReference>
<keyword evidence="5" id="KW-1185">Reference proteome</keyword>
<comment type="caution">
    <text evidence="4">The sequence shown here is derived from an EMBL/GenBank/DDBJ whole genome shotgun (WGS) entry which is preliminary data.</text>
</comment>
<keyword evidence="1" id="KW-0433">Leucine-rich repeat</keyword>
<evidence type="ECO:0000256" key="1">
    <source>
        <dbReference type="ARBA" id="ARBA00022614"/>
    </source>
</evidence>
<feature type="domain" description="Secretion system C-terminal sorting" evidence="3">
    <location>
        <begin position="368"/>
        <end position="427"/>
    </location>
</feature>
<evidence type="ECO:0000259" key="3">
    <source>
        <dbReference type="Pfam" id="PF18962"/>
    </source>
</evidence>
<dbReference type="EMBL" id="BAAFSF010000001">
    <property type="protein sequence ID" value="GAB1251558.1"/>
    <property type="molecule type" value="Genomic_DNA"/>
</dbReference>
<proteinExistence type="predicted"/>
<dbReference type="SUPFAM" id="SSF52058">
    <property type="entry name" value="L domain-like"/>
    <property type="match status" value="1"/>
</dbReference>
<organism evidence="4 5">
    <name type="scientific">Porphyromonas miyakawae</name>
    <dbReference type="NCBI Taxonomy" id="3137470"/>
    <lineage>
        <taxon>Bacteria</taxon>
        <taxon>Pseudomonadati</taxon>
        <taxon>Bacteroidota</taxon>
        <taxon>Bacteroidia</taxon>
        <taxon>Bacteroidales</taxon>
        <taxon>Porphyromonadaceae</taxon>
        <taxon>Porphyromonas</taxon>
    </lineage>
</organism>
<evidence type="ECO:0000313" key="4">
    <source>
        <dbReference type="EMBL" id="GAB1251558.1"/>
    </source>
</evidence>
<protein>
    <recommendedName>
        <fullName evidence="3">Secretion system C-terminal sorting domain-containing protein</fullName>
    </recommendedName>
</protein>
<accession>A0ABQ0E1I9</accession>
<dbReference type="PANTHER" id="PTHR47566">
    <property type="match status" value="1"/>
</dbReference>